<name>A0A5B8VI31_9BACT</name>
<reference evidence="1 2" key="1">
    <citation type="journal article" date="2017" name="Int. J. Syst. Evol. Microbiol.">
        <title>Arachidicoccus ginsenosidivorans sp. nov., with ginsenoside-converting activity isolated from ginseng cultivating soil.</title>
        <authorList>
            <person name="Siddiqi M.Z."/>
            <person name="Aslam Z."/>
            <person name="Im W.T."/>
        </authorList>
    </citation>
    <scope>NUCLEOTIDE SEQUENCE [LARGE SCALE GENOMIC DNA]</scope>
    <source>
        <strain evidence="1 2">Gsoil 809</strain>
    </source>
</reference>
<dbReference type="PANTHER" id="PTHR31438">
    <property type="entry name" value="LYSINE N-ACYLTRANSFERASE C17G9.06C-RELATED"/>
    <property type="match status" value="1"/>
</dbReference>
<dbReference type="SUPFAM" id="SSF55729">
    <property type="entry name" value="Acyl-CoA N-acyltransferases (Nat)"/>
    <property type="match status" value="1"/>
</dbReference>
<proteinExistence type="predicted"/>
<sequence>MENLFKIRLSCFEPASEQESEKQPILGRLNGKGVLSYQRFDLKKHGTTLHKWCNKPYSAKFWDMAGSYEQFMAYYQQRMMVPGVQHTMFFLDGKPLAFTEAYPIIGSELEPHIQQATDLDYGIHFLMAPPRKIAEEFREFKRSISFFTLIQALGHLFNTAKAVNIYAEPDKENHKACHLARMAGLTYLREVVLTDKTAALFHINKEDFKC</sequence>
<accession>A0A5B8VI31</accession>
<evidence type="ECO:0000313" key="2">
    <source>
        <dbReference type="Proteomes" id="UP000321291"/>
    </source>
</evidence>
<organism evidence="1 2">
    <name type="scientific">Arachidicoccus ginsenosidivorans</name>
    <dbReference type="NCBI Taxonomy" id="496057"/>
    <lineage>
        <taxon>Bacteria</taxon>
        <taxon>Pseudomonadati</taxon>
        <taxon>Bacteroidota</taxon>
        <taxon>Chitinophagia</taxon>
        <taxon>Chitinophagales</taxon>
        <taxon>Chitinophagaceae</taxon>
        <taxon>Arachidicoccus</taxon>
    </lineage>
</organism>
<keyword evidence="2" id="KW-1185">Reference proteome</keyword>
<dbReference type="OrthoDB" id="2989563at2"/>
<keyword evidence="1" id="KW-0808">Transferase</keyword>
<dbReference type="KEGG" id="agi:FSB73_05730"/>
<dbReference type="Proteomes" id="UP000321291">
    <property type="component" value="Chromosome"/>
</dbReference>
<dbReference type="AlphaFoldDB" id="A0A5B8VI31"/>
<dbReference type="Gene3D" id="3.40.630.30">
    <property type="match status" value="1"/>
</dbReference>
<gene>
    <name evidence="1" type="ORF">FSB73_05730</name>
</gene>
<dbReference type="InterPro" id="IPR016181">
    <property type="entry name" value="Acyl_CoA_acyltransferase"/>
</dbReference>
<dbReference type="GO" id="GO:0016410">
    <property type="term" value="F:N-acyltransferase activity"/>
    <property type="evidence" value="ECO:0007669"/>
    <property type="project" value="TreeGrafter"/>
</dbReference>
<dbReference type="RefSeq" id="WP_146780521.1">
    <property type="nucleotide sequence ID" value="NZ_CP042434.1"/>
</dbReference>
<dbReference type="Pfam" id="PF13523">
    <property type="entry name" value="Acetyltransf_8"/>
    <property type="match status" value="1"/>
</dbReference>
<dbReference type="EMBL" id="CP042434">
    <property type="protein sequence ID" value="QEC71247.1"/>
    <property type="molecule type" value="Genomic_DNA"/>
</dbReference>
<dbReference type="PANTHER" id="PTHR31438:SF1">
    <property type="entry name" value="LYSINE N-ACYLTRANSFERASE C17G9.06C-RELATED"/>
    <property type="match status" value="1"/>
</dbReference>
<evidence type="ECO:0000313" key="1">
    <source>
        <dbReference type="EMBL" id="QEC71247.1"/>
    </source>
</evidence>
<protein>
    <submittedName>
        <fullName evidence="1">Acetyltransferase</fullName>
    </submittedName>
</protein>